<gene>
    <name evidence="1" type="ORF">SAMN04488589_2003</name>
</gene>
<evidence type="ECO:0000313" key="1">
    <source>
        <dbReference type="EMBL" id="SDG04017.1"/>
    </source>
</evidence>
<protein>
    <submittedName>
        <fullName evidence="1">Uncharacterized protein</fullName>
    </submittedName>
</protein>
<organism evidence="1 2">
    <name type="scientific">Methanolobus vulcani</name>
    <dbReference type="NCBI Taxonomy" id="38026"/>
    <lineage>
        <taxon>Archaea</taxon>
        <taxon>Methanobacteriati</taxon>
        <taxon>Methanobacteriota</taxon>
        <taxon>Stenosarchaea group</taxon>
        <taxon>Methanomicrobia</taxon>
        <taxon>Methanosarcinales</taxon>
        <taxon>Methanosarcinaceae</taxon>
        <taxon>Methanolobus</taxon>
    </lineage>
</organism>
<proteinExistence type="predicted"/>
<dbReference type="AlphaFoldDB" id="A0A7Z7FES3"/>
<dbReference type="Proteomes" id="UP000199259">
    <property type="component" value="Unassembled WGS sequence"/>
</dbReference>
<evidence type="ECO:0000313" key="2">
    <source>
        <dbReference type="Proteomes" id="UP000199259"/>
    </source>
</evidence>
<name>A0A7Z7FES3_9EURY</name>
<sequence length="74" mass="8493">MQLICQRTINNDFGKKIRGGDIIEASNKDSIVDKKNARIKNNMIDFIKPMFSVTLKKNQIILNKSYKCDNICSN</sequence>
<keyword evidence="2" id="KW-1185">Reference proteome</keyword>
<accession>A0A7Z7FES3</accession>
<comment type="caution">
    <text evidence="1">The sequence shown here is derived from an EMBL/GenBank/DDBJ whole genome shotgun (WGS) entry which is preliminary data.</text>
</comment>
<reference evidence="1 2" key="1">
    <citation type="submission" date="2016-10" db="EMBL/GenBank/DDBJ databases">
        <authorList>
            <person name="Varghese N."/>
            <person name="Submissions S."/>
        </authorList>
    </citation>
    <scope>NUCLEOTIDE SEQUENCE [LARGE SCALE GENOMIC DNA]</scope>
    <source>
        <strain evidence="1 2">PL 12/M</strain>
    </source>
</reference>
<dbReference type="EMBL" id="FNCA01000006">
    <property type="protein sequence ID" value="SDG04017.1"/>
    <property type="molecule type" value="Genomic_DNA"/>
</dbReference>